<keyword evidence="2" id="KW-1185">Reference proteome</keyword>
<reference evidence="1 2" key="1">
    <citation type="submission" date="2015-01" db="EMBL/GenBank/DDBJ databases">
        <title>The Genome Sequence of Cryptococcus gattii Ram5.</title>
        <authorList>
            <consortium name="The Broad Institute Genomics Platform"/>
            <person name="Cuomo C."/>
            <person name="Litvintseva A."/>
            <person name="Chen Y."/>
            <person name="Heitman J."/>
            <person name="Sun S."/>
            <person name="Springer D."/>
            <person name="Dromer F."/>
            <person name="Young S."/>
            <person name="Zeng Q."/>
            <person name="Gargeya S."/>
            <person name="Abouelleil A."/>
            <person name="Alvarado L."/>
            <person name="Chapman S.B."/>
            <person name="Gainer-Dewar J."/>
            <person name="Goldberg J."/>
            <person name="Griggs A."/>
            <person name="Gujja S."/>
            <person name="Hansen M."/>
            <person name="Howarth C."/>
            <person name="Imamovic A."/>
            <person name="Larimer J."/>
            <person name="Murphy C."/>
            <person name="Naylor J."/>
            <person name="Pearson M."/>
            <person name="Priest M."/>
            <person name="Roberts A."/>
            <person name="Saif S."/>
            <person name="Shea T."/>
            <person name="Sykes S."/>
            <person name="Wortman J."/>
            <person name="Nusbaum C."/>
            <person name="Birren B."/>
        </authorList>
    </citation>
    <scope>NUCLEOTIDE SEQUENCE [LARGE SCALE GENOMIC DNA]</scope>
    <source>
        <strain evidence="1 2">Ram5</strain>
    </source>
</reference>
<dbReference type="AlphaFoldDB" id="A0A0D0TVB2"/>
<evidence type="ECO:0000313" key="2">
    <source>
        <dbReference type="Proteomes" id="UP000053392"/>
    </source>
</evidence>
<accession>A0A0D0TVB2</accession>
<name>A0A0D0TVB2_9TREE</name>
<proteinExistence type="predicted"/>
<evidence type="ECO:0000313" key="1">
    <source>
        <dbReference type="EMBL" id="KIR39863.1"/>
    </source>
</evidence>
<dbReference type="HOGENOM" id="CLU_2996441_0_0_1"/>
<protein>
    <submittedName>
        <fullName evidence="1">Uncharacterized protein</fullName>
    </submittedName>
</protein>
<dbReference type="EMBL" id="KN847905">
    <property type="protein sequence ID" value="KIR39863.1"/>
    <property type="molecule type" value="Genomic_DNA"/>
</dbReference>
<dbReference type="Proteomes" id="UP000053392">
    <property type="component" value="Unassembled WGS sequence"/>
</dbReference>
<gene>
    <name evidence="1" type="ORF">I313_04337</name>
</gene>
<sequence>MGYQALSSPSNSICARGCIHRSIRNFSYKHVEQASYDRFKSNAGIGKQGFDWVLAGN</sequence>
<dbReference type="OrthoDB" id="407630at2759"/>
<organism evidence="1 2">
    <name type="scientific">Cryptococcus deuterogattii Ram5</name>
    <dbReference type="NCBI Taxonomy" id="1296110"/>
    <lineage>
        <taxon>Eukaryota</taxon>
        <taxon>Fungi</taxon>
        <taxon>Dikarya</taxon>
        <taxon>Basidiomycota</taxon>
        <taxon>Agaricomycotina</taxon>
        <taxon>Tremellomycetes</taxon>
        <taxon>Tremellales</taxon>
        <taxon>Cryptococcaceae</taxon>
        <taxon>Cryptococcus</taxon>
        <taxon>Cryptococcus gattii species complex</taxon>
    </lineage>
</organism>